<name>T2DKW0_ALTMD</name>
<gene>
    <name evidence="1" type="ORF">MADE_000001020905</name>
</gene>
<keyword evidence="2" id="KW-1185">Reference proteome</keyword>
<dbReference type="KEGG" id="amc:MADE_000001020905"/>
<organism evidence="1 2">
    <name type="scientific">Alteromonas mediterranea (strain DSM 17117 / CIP 110805 / LMG 28347 / Deep ecotype)</name>
    <dbReference type="NCBI Taxonomy" id="1774373"/>
    <lineage>
        <taxon>Bacteria</taxon>
        <taxon>Pseudomonadati</taxon>
        <taxon>Pseudomonadota</taxon>
        <taxon>Gammaproteobacteria</taxon>
        <taxon>Alteromonadales</taxon>
        <taxon>Alteromonadaceae</taxon>
        <taxon>Alteromonas/Salinimonas group</taxon>
        <taxon>Alteromonas</taxon>
    </lineage>
</organism>
<sequence>MSQTFHEPGFALYIPQYIRDTDRLHSLKKGIVDQRCSAFGRQTPAGTGTIFHDHISIVSLINMESNVFECTFQPVLFLL</sequence>
<dbReference type="AlphaFoldDB" id="T2DKW0"/>
<proteinExistence type="predicted"/>
<evidence type="ECO:0000313" key="1">
    <source>
        <dbReference type="EMBL" id="AGV54001.1"/>
    </source>
</evidence>
<evidence type="ECO:0000313" key="2">
    <source>
        <dbReference type="Proteomes" id="UP000001870"/>
    </source>
</evidence>
<dbReference type="EMBL" id="CP001103">
    <property type="protein sequence ID" value="AGV54001.1"/>
    <property type="molecule type" value="Genomic_DNA"/>
</dbReference>
<accession>T2DKW0</accession>
<dbReference type="HOGENOM" id="CLU_2598295_0_0_6"/>
<protein>
    <submittedName>
        <fullName evidence="1">Uncharacterized protein</fullName>
    </submittedName>
</protein>
<dbReference type="Proteomes" id="UP000001870">
    <property type="component" value="Chromosome"/>
</dbReference>
<reference evidence="1 2" key="2">
    <citation type="journal article" date="2015" name="Antonie Van Leeuwenhoek">
        <title>Ecophysiological diversity of a novel member of the genus Alteromonas, and description of Alteromonas mediterranea sp. nov.</title>
        <authorList>
            <person name="Ivanova E.P."/>
            <person name="Lopez-Perez M."/>
            <person name="Zabalos M."/>
            <person name="Nguyen S.H."/>
            <person name="Webb H.K."/>
            <person name="Ryan J."/>
            <person name="Lagutin K."/>
            <person name="Vyssotski M."/>
            <person name="Crawford R.J."/>
            <person name="Rodriguez-Valera F."/>
        </authorList>
    </citation>
    <scope>NUCLEOTIDE SEQUENCE [LARGE SCALE GENOMIC DNA]</scope>
    <source>
        <strain evidence="2">DSM 17117 / CIP 110805 / LMG 28347 / Deep ecotype</strain>
    </source>
</reference>
<reference evidence="1 2" key="1">
    <citation type="journal article" date="2008" name="ISME J.">
        <title>Comparative genomics of two ecotypes of the marine planktonic copiotroph Alteromonas macleodii suggests alternative lifestyles associated with different kinds of particulate organic matter.</title>
        <authorList>
            <person name="Ivars-Martinez E."/>
            <person name="Martin-Cuadrado A.B."/>
            <person name="D'Auria G."/>
            <person name="Mira A."/>
            <person name="Ferriera S."/>
            <person name="Johnson J."/>
            <person name="Friedman R."/>
            <person name="Rodriguez-Valera F."/>
        </authorList>
    </citation>
    <scope>NUCLEOTIDE SEQUENCE [LARGE SCALE GENOMIC DNA]</scope>
    <source>
        <strain evidence="2">DSM 17117 / CIP 110805 / LMG 28347 / Deep ecotype</strain>
    </source>
</reference>